<dbReference type="NCBIfam" id="TIGR01760">
    <property type="entry name" value="tape_meas_TP901"/>
    <property type="match status" value="1"/>
</dbReference>
<dbReference type="InterPro" id="IPR008258">
    <property type="entry name" value="Transglycosylase_SLT_dom_1"/>
</dbReference>
<dbReference type="PANTHER" id="PTHR37813:SF1">
    <property type="entry name" value="FELS-2 PROPHAGE PROTEIN"/>
    <property type="match status" value="1"/>
</dbReference>
<dbReference type="InterPro" id="IPR010090">
    <property type="entry name" value="Phage_tape_meas"/>
</dbReference>
<dbReference type="InterPro" id="IPR036779">
    <property type="entry name" value="LysM_dom_sf"/>
</dbReference>
<keyword evidence="3" id="KW-1133">Transmembrane helix</keyword>
<evidence type="ECO:0000313" key="6">
    <source>
        <dbReference type="Proteomes" id="UP000076935"/>
    </source>
</evidence>
<feature type="transmembrane region" description="Helical" evidence="3">
    <location>
        <begin position="547"/>
        <end position="576"/>
    </location>
</feature>
<dbReference type="Gene3D" id="3.10.350.10">
    <property type="entry name" value="LysM domain"/>
    <property type="match status" value="1"/>
</dbReference>
<dbReference type="RefSeq" id="WP_063965963.1">
    <property type="nucleotide sequence ID" value="NZ_JBCNAN010000039.1"/>
</dbReference>
<feature type="transmembrane region" description="Helical" evidence="3">
    <location>
        <begin position="492"/>
        <end position="513"/>
    </location>
</feature>
<keyword evidence="2" id="KW-0175">Coiled coil</keyword>
<dbReference type="InterPro" id="IPR011055">
    <property type="entry name" value="Dup_hybrid_motif"/>
</dbReference>
<dbReference type="PANTHER" id="PTHR37813">
    <property type="entry name" value="FELS-2 PROPHAGE PROTEIN"/>
    <property type="match status" value="1"/>
</dbReference>
<dbReference type="SUPFAM" id="SSF54106">
    <property type="entry name" value="LysM domain"/>
    <property type="match status" value="1"/>
</dbReference>
<dbReference type="EMBL" id="LQWY01000035">
    <property type="protein sequence ID" value="OAH60649.1"/>
    <property type="molecule type" value="Genomic_DNA"/>
</dbReference>
<dbReference type="SUPFAM" id="SSF58113">
    <property type="entry name" value="Apolipoprotein A-I"/>
    <property type="match status" value="1"/>
</dbReference>
<proteinExistence type="predicted"/>
<evidence type="ECO:0000256" key="3">
    <source>
        <dbReference type="SAM" id="Phobius"/>
    </source>
</evidence>
<dbReference type="CDD" id="cd12797">
    <property type="entry name" value="M23_peptidase"/>
    <property type="match status" value="1"/>
</dbReference>
<feature type="domain" description="LysM" evidence="4">
    <location>
        <begin position="1467"/>
        <end position="1511"/>
    </location>
</feature>
<dbReference type="Pfam" id="PF01464">
    <property type="entry name" value="SLT"/>
    <property type="match status" value="1"/>
</dbReference>
<dbReference type="Gene3D" id="2.70.70.10">
    <property type="entry name" value="Glucose Permease (Domain IIA)"/>
    <property type="match status" value="1"/>
</dbReference>
<keyword evidence="1" id="KW-1188">Viral release from host cell</keyword>
<dbReference type="PROSITE" id="PS51782">
    <property type="entry name" value="LYSM"/>
    <property type="match status" value="1"/>
</dbReference>
<organism evidence="5 6">
    <name type="scientific">Domibacillus aminovorans</name>
    <dbReference type="NCBI Taxonomy" id="29332"/>
    <lineage>
        <taxon>Bacteria</taxon>
        <taxon>Bacillati</taxon>
        <taxon>Bacillota</taxon>
        <taxon>Bacilli</taxon>
        <taxon>Bacillales</taxon>
        <taxon>Bacillaceae</taxon>
        <taxon>Domibacillus</taxon>
    </lineage>
</organism>
<dbReference type="Gene3D" id="1.10.530.10">
    <property type="match status" value="1"/>
</dbReference>
<evidence type="ECO:0000313" key="5">
    <source>
        <dbReference type="EMBL" id="OAH60649.1"/>
    </source>
</evidence>
<evidence type="ECO:0000256" key="1">
    <source>
        <dbReference type="ARBA" id="ARBA00022612"/>
    </source>
</evidence>
<sequence>MAEELGALRVSIGLDSADFTQGLQNINRRIRGLNSEFRVGAAGNNNYANTIEGMRARTTQLNGTLTLQQAHARRLREEYNRVRQASGENSREAQNLAIRYNNSVAAMRNTEAALRDVNQQLADAQNSWRNAGISATETGERLSRIGAGMTSVGKDLSMKVTAPIVGIGVAASKMAMDFESQMDRVGAIAGATGSEMEGLSKVALELGANTSKSASEVAVGMENMAAMGFEVNEIIGAMPGVISAAEASGADMAQTADVVAAALNSFGLEAGEASRVADILAQSANQSAADITDLQYAFKYAAPIANSLGISIEELAAATGLMSDAGMKGEQAGTTLRGGLIALLKPAEQTSKMMTAMGITVEDAEGNFVGLSGLIANITEALEGQTQVQKLATLSQLVGTEAASGFLTLMEEGPEKIDSMTKSLENSAGASAETAKKMKDNLKGAMDELGGSLESAAISLGTKFIPTLEKGSKYIKELVDKFEGMSPASQNWVIGLSAAAAAIGPVLIGAGVLASSLGAVFTAIGTVSGAIGVVVGGATAATPAIGALATAFTILTGPVGLVVAGLAAVGVGAYLLAKEMKKPTIEVDIFGEKVSEATQKAVQGYLDLESEAKKSMIGVGTVTAEEATEITETHKQMTDMILAEMDKQHAKQIEKTTKYFADSKALSEKEEAEILTKEKKKQEDQAKAVLEGQKRIEEILATSVNNKRGITEAEKAEIAKIEDDMRVTAVATLSKSETEQKVILERLKAEASKISAQQAAEVVANSVKQKNETVKEANDQYNQTIAEIIRLRDETGSITADQAKKMITEAENQRNGTVKNAEEMHTNVVKEAKAQAGEHVAQVDWTTGQVKSKWRSMVDQFKADNAEAQKQNKEEWEKISKKTGEIVENVKNTVSTKWKEMQEEKKRRDAEIKKKNAEDWEAIKTFVVGKSKEISEKVSSDAKQSYKNFTKWTGDLVDAGLKKWEGFKKGVGKIWSDVKGDMRSLVGKMLDYADLIINGPIRGLNTVMGALKIGKTIPEWPKPTKYAKGTDGHPGGLALVNDGVGSNYKEIIQTPNGKLGMFSDRNVLLDLPRGSKVLSGEKTKEVMKINSVPHYKDGVGMMDWLSMLGDPVAMIKKAAGGMMDKLPEIGGAPLEIGVEVGKTALSSTAQYLQDKIAEFFTFDLGDGFAFPSPPYTRTSGFGQRWGKLHAGVDWAAPTGTAIPSQTGGKVSFSGPRGGYGNAIIVDAGGGMQYLYGHNSANLVKVGDTVAKGQTIGLVGSTGDSTGPHVHFEIRKNGKAINPDSLGVGGGKISGSLSNWISAGMAKAGVSGANWMDGLAWIINKESSGNPRAVGAPTSDGTAKGLMQLKHFNYKGDPFDPVNNIAYGIRYIQGRYKSIEGALSWWRSHNWYKNGTNFHPGGLATVNDGNGPELIQFPGGKFGMFKGKNVLTDLPRGTKVLPHEKTKEVMRTGLLDNVPQYAAGIGDLTYVVKAGDTLSKIAKSFKTTVDQLVKLNNIKNKDLIQIGQVIKYGAQANIGIGKNALSTHEKAPVVPTIDNRPQYAKDVTYLANKASKGENAEIVRLEKVHMAQMIALEKEREAKIKAIKDKATKAKRDLTQKEKEAVWKLREDYDKKEVAAEKALNDQVAELQKAGQQKQLQEIDAYVARKKEAGKLSLIEEIKIYRESMRYYKKNSEEWFEAERKMNAAKVLLNNELKTLKDDYLAKVKDVNQRVIDEEKRLNDEYKRAVDDRAKTIAGFAGLFDEVAKPEEIDPQTLVDNLQSQVWALNNWASNLDHLGLRGINDDLLAELQDMGPQALPYIKALVDMTDTQLDQFQSLWSEKSNIARNQAVEEMAGLKLDTLKEIEALHRDAEIELDEMNATFVKKMNEIRTGAVGEFNPFGAQMVDIGKNAIQGLIDGMAGMTGPLSKKMNEISGIMVNTMKKDLEIKSPSRKADREVSAYFGAGLIGGLNKIKSPLIEKMAEISSLFTGVVPVPDIPSAAFSSASGFGGGNSYDYSSTITPKIVLNYYGSGSEQDAMNMVDIVDSELSWRTQKNLTARGMKSK</sequence>
<evidence type="ECO:0000259" key="4">
    <source>
        <dbReference type="PROSITE" id="PS51782"/>
    </source>
</evidence>
<keyword evidence="6" id="KW-1185">Reference proteome</keyword>
<dbReference type="CDD" id="cd00118">
    <property type="entry name" value="LysM"/>
    <property type="match status" value="1"/>
</dbReference>
<feature type="coiled-coil region" evidence="2">
    <location>
        <begin position="764"/>
        <end position="820"/>
    </location>
</feature>
<gene>
    <name evidence="5" type="ORF">AWH49_15560</name>
</gene>
<feature type="coiled-coil region" evidence="2">
    <location>
        <begin position="1693"/>
        <end position="1731"/>
    </location>
</feature>
<dbReference type="SUPFAM" id="SSF53955">
    <property type="entry name" value="Lysozyme-like"/>
    <property type="match status" value="1"/>
</dbReference>
<evidence type="ECO:0000256" key="2">
    <source>
        <dbReference type="SAM" id="Coils"/>
    </source>
</evidence>
<dbReference type="Pfam" id="PF10145">
    <property type="entry name" value="PhageMin_Tail"/>
    <property type="match status" value="1"/>
</dbReference>
<name>A0A177L4P3_9BACI</name>
<dbReference type="Proteomes" id="UP000076935">
    <property type="component" value="Unassembled WGS sequence"/>
</dbReference>
<keyword evidence="3" id="KW-0472">Membrane</keyword>
<protein>
    <recommendedName>
        <fullName evidence="4">LysM domain-containing protein</fullName>
    </recommendedName>
</protein>
<keyword evidence="3" id="KW-0812">Transmembrane</keyword>
<accession>A0A177L4P3</accession>
<dbReference type="Pfam" id="PF01476">
    <property type="entry name" value="LysM"/>
    <property type="match status" value="1"/>
</dbReference>
<dbReference type="InterPro" id="IPR018392">
    <property type="entry name" value="LysM"/>
</dbReference>
<dbReference type="SUPFAM" id="SSF51261">
    <property type="entry name" value="Duplicated hybrid motif"/>
    <property type="match status" value="1"/>
</dbReference>
<dbReference type="InterPro" id="IPR016047">
    <property type="entry name" value="M23ase_b-sheet_dom"/>
</dbReference>
<dbReference type="SMART" id="SM00257">
    <property type="entry name" value="LysM"/>
    <property type="match status" value="1"/>
</dbReference>
<dbReference type="InterPro" id="IPR023346">
    <property type="entry name" value="Lysozyme-like_dom_sf"/>
</dbReference>
<comment type="caution">
    <text evidence="5">The sequence shown here is derived from an EMBL/GenBank/DDBJ whole genome shotgun (WGS) entry which is preliminary data.</text>
</comment>
<dbReference type="Pfam" id="PF01551">
    <property type="entry name" value="Peptidase_M23"/>
    <property type="match status" value="1"/>
</dbReference>
<reference evidence="5 6" key="1">
    <citation type="submission" date="2016-01" db="EMBL/GenBank/DDBJ databases">
        <title>Investigation of taxonomic status of Bacillus aminovorans.</title>
        <authorList>
            <person name="Verma A."/>
            <person name="Pal Y."/>
            <person name="Krishnamurthi S."/>
        </authorList>
    </citation>
    <scope>NUCLEOTIDE SEQUENCE [LARGE SCALE GENOMIC DNA]</scope>
    <source>
        <strain evidence="5 6">DSM 1314</strain>
    </source>
</reference>
<feature type="transmembrane region" description="Helical" evidence="3">
    <location>
        <begin position="520"/>
        <end position="541"/>
    </location>
</feature>